<evidence type="ECO:0000256" key="1">
    <source>
        <dbReference type="SAM" id="MobiDB-lite"/>
    </source>
</evidence>
<feature type="region of interest" description="Disordered" evidence="1">
    <location>
        <begin position="33"/>
        <end position="52"/>
    </location>
</feature>
<dbReference type="HOGENOM" id="CLU_1761237_0_0_1"/>
<name>U5DA07_AMBTC</name>
<keyword evidence="3" id="KW-1185">Reference proteome</keyword>
<dbReference type="Proteomes" id="UP000017836">
    <property type="component" value="Unassembled WGS sequence"/>
</dbReference>
<evidence type="ECO:0000313" key="2">
    <source>
        <dbReference type="EMBL" id="ERN19344.1"/>
    </source>
</evidence>
<evidence type="ECO:0000313" key="3">
    <source>
        <dbReference type="Proteomes" id="UP000017836"/>
    </source>
</evidence>
<organism evidence="2 3">
    <name type="scientific">Amborella trichopoda</name>
    <dbReference type="NCBI Taxonomy" id="13333"/>
    <lineage>
        <taxon>Eukaryota</taxon>
        <taxon>Viridiplantae</taxon>
        <taxon>Streptophyta</taxon>
        <taxon>Embryophyta</taxon>
        <taxon>Tracheophyta</taxon>
        <taxon>Spermatophyta</taxon>
        <taxon>Magnoliopsida</taxon>
        <taxon>Amborellales</taxon>
        <taxon>Amborellaceae</taxon>
        <taxon>Amborella</taxon>
    </lineage>
</organism>
<proteinExistence type="predicted"/>
<accession>U5DA07</accession>
<dbReference type="AlphaFoldDB" id="U5DA07"/>
<dbReference type="EMBL" id="KI392069">
    <property type="protein sequence ID" value="ERN19344.1"/>
    <property type="molecule type" value="Genomic_DNA"/>
</dbReference>
<protein>
    <submittedName>
        <fullName evidence="2">Uncharacterized protein</fullName>
    </submittedName>
</protein>
<gene>
    <name evidence="2" type="ORF">AMTR_s00069p00105500</name>
</gene>
<reference evidence="3" key="1">
    <citation type="journal article" date="2013" name="Science">
        <title>The Amborella genome and the evolution of flowering plants.</title>
        <authorList>
            <consortium name="Amborella Genome Project"/>
        </authorList>
    </citation>
    <scope>NUCLEOTIDE SEQUENCE [LARGE SCALE GENOMIC DNA]</scope>
</reference>
<sequence length="148" mass="16604">MAVPRESQLELMRGGFLEITLAKSKALRGLHCQQNRGQSSTPRISSPIGASNTKIGQRDILAKGTKESPPHCPNYGGTLEASEKQKVTMHFPREKPTMRQMLLLSREWNEHNSTLLSLTLVWNLSYGLILYTGKPIILDLPIIHVNQF</sequence>
<dbReference type="Gramene" id="ERN19344">
    <property type="protein sequence ID" value="ERN19344"/>
    <property type="gene ID" value="AMTR_s00069p00105500"/>
</dbReference>